<accession>A0A0F8X694</accession>
<comment type="caution">
    <text evidence="1">The sequence shown here is derived from an EMBL/GenBank/DDBJ whole genome shotgun (WGS) entry which is preliminary data.</text>
</comment>
<organism evidence="1">
    <name type="scientific">marine sediment metagenome</name>
    <dbReference type="NCBI Taxonomy" id="412755"/>
    <lineage>
        <taxon>unclassified sequences</taxon>
        <taxon>metagenomes</taxon>
        <taxon>ecological metagenomes</taxon>
    </lineage>
</organism>
<gene>
    <name evidence="1" type="ORF">LCGC14_2982080</name>
</gene>
<protein>
    <submittedName>
        <fullName evidence="1">Uncharacterized protein</fullName>
    </submittedName>
</protein>
<proteinExistence type="predicted"/>
<name>A0A0F8X694_9ZZZZ</name>
<dbReference type="EMBL" id="LAZR01060929">
    <property type="protein sequence ID" value="KKK64647.1"/>
    <property type="molecule type" value="Genomic_DNA"/>
</dbReference>
<sequence>MSKKKKEQPSPPALPYDLFQGWGTSGKMIKALRHLDQKQMDFMMNRVTQDMYKFIGTDHFRHFKNQLDLVLEELHVRSKGATFGQIGHA</sequence>
<reference evidence="1" key="1">
    <citation type="journal article" date="2015" name="Nature">
        <title>Complex archaea that bridge the gap between prokaryotes and eukaryotes.</title>
        <authorList>
            <person name="Spang A."/>
            <person name="Saw J.H."/>
            <person name="Jorgensen S.L."/>
            <person name="Zaremba-Niedzwiedzka K."/>
            <person name="Martijn J."/>
            <person name="Lind A.E."/>
            <person name="van Eijk R."/>
            <person name="Schleper C."/>
            <person name="Guy L."/>
            <person name="Ettema T.J."/>
        </authorList>
    </citation>
    <scope>NUCLEOTIDE SEQUENCE</scope>
</reference>
<dbReference type="AlphaFoldDB" id="A0A0F8X694"/>
<evidence type="ECO:0000313" key="1">
    <source>
        <dbReference type="EMBL" id="KKK64647.1"/>
    </source>
</evidence>